<evidence type="ECO:0000313" key="3">
    <source>
        <dbReference type="Proteomes" id="UP000279275"/>
    </source>
</evidence>
<dbReference type="Proteomes" id="UP000279275">
    <property type="component" value="Unassembled WGS sequence"/>
</dbReference>
<organism evidence="2 3">
    <name type="scientific">Nocardia stercoris</name>
    <dbReference type="NCBI Taxonomy" id="2483361"/>
    <lineage>
        <taxon>Bacteria</taxon>
        <taxon>Bacillati</taxon>
        <taxon>Actinomycetota</taxon>
        <taxon>Actinomycetes</taxon>
        <taxon>Mycobacteriales</taxon>
        <taxon>Nocardiaceae</taxon>
        <taxon>Nocardia</taxon>
    </lineage>
</organism>
<dbReference type="AlphaFoldDB" id="A0A3M2L530"/>
<dbReference type="SUPFAM" id="SSF55961">
    <property type="entry name" value="Bet v1-like"/>
    <property type="match status" value="1"/>
</dbReference>
<dbReference type="InterPro" id="IPR023393">
    <property type="entry name" value="START-like_dom_sf"/>
</dbReference>
<dbReference type="Gene3D" id="3.30.530.20">
    <property type="match status" value="1"/>
</dbReference>
<accession>A0A3M2L530</accession>
<evidence type="ECO:0000256" key="1">
    <source>
        <dbReference type="SAM" id="MobiDB-lite"/>
    </source>
</evidence>
<dbReference type="Pfam" id="PF10604">
    <property type="entry name" value="Polyketide_cyc2"/>
    <property type="match status" value="1"/>
</dbReference>
<evidence type="ECO:0000313" key="2">
    <source>
        <dbReference type="EMBL" id="RMI30985.1"/>
    </source>
</evidence>
<comment type="caution">
    <text evidence="2">The sequence shown here is derived from an EMBL/GenBank/DDBJ whole genome shotgun (WGS) entry which is preliminary data.</text>
</comment>
<keyword evidence="3" id="KW-1185">Reference proteome</keyword>
<protein>
    <submittedName>
        <fullName evidence="2">SRPBCC family protein</fullName>
    </submittedName>
</protein>
<dbReference type="EMBL" id="RFFH01000008">
    <property type="protein sequence ID" value="RMI30985.1"/>
    <property type="molecule type" value="Genomic_DNA"/>
</dbReference>
<sequence>MPAYRRASAQVGRAAGCRVIAGRLRAWSDSVPERVGPAERAADAPRIEPVSVCPESLAATPGTPVTSPRQDRSETVEGRALHTVELDRTIHAPIEAVFEWFNDGTNYERLALVRRVTLIRPGATEEHGVGAVRLAILPFFRFNNEIVAYDPPHSFGYQIRHSIPPLDHDGVVTFESIRGNATHVHWHVDLQMKTRHFAGILTELSAPYVYGGLAAAVRAAERELRGTTTRSS</sequence>
<dbReference type="CDD" id="cd07821">
    <property type="entry name" value="PYR_PYL_RCAR_like"/>
    <property type="match status" value="1"/>
</dbReference>
<proteinExistence type="predicted"/>
<dbReference type="InterPro" id="IPR019587">
    <property type="entry name" value="Polyketide_cyclase/dehydratase"/>
</dbReference>
<feature type="region of interest" description="Disordered" evidence="1">
    <location>
        <begin position="55"/>
        <end position="76"/>
    </location>
</feature>
<reference evidence="2 3" key="1">
    <citation type="submission" date="2018-10" db="EMBL/GenBank/DDBJ databases">
        <title>Isolation from cow dung.</title>
        <authorList>
            <person name="Ling L."/>
        </authorList>
    </citation>
    <scope>NUCLEOTIDE SEQUENCE [LARGE SCALE GENOMIC DNA]</scope>
    <source>
        <strain evidence="2 3">NEAU-LL90</strain>
    </source>
</reference>
<name>A0A3M2L530_9NOCA</name>
<gene>
    <name evidence="2" type="ORF">EBN03_20390</name>
</gene>